<dbReference type="AlphaFoldDB" id="A0A7K5AVM6"/>
<proteinExistence type="inferred from homology"/>
<accession>A0A7K5AVM6</accession>
<comment type="caution">
    <text evidence="2">The sequence shown here is derived from an EMBL/GenBank/DDBJ whole genome shotgun (WGS) entry which is preliminary data.</text>
</comment>
<evidence type="ECO:0000313" key="2">
    <source>
        <dbReference type="EMBL" id="NWR87712.1"/>
    </source>
</evidence>
<sequence>LGASLGGFIGYCVTYGQFKPVPQILSELPHNKRKKLYEAVLGLIRHLDWTDARHLIALVMKNTGLQQKLIGVLSNYLRNSLGAKIEYGK</sequence>
<organism evidence="2 3">
    <name type="scientific">Furnarius figulus</name>
    <dbReference type="NCBI Taxonomy" id="463165"/>
    <lineage>
        <taxon>Eukaryota</taxon>
        <taxon>Metazoa</taxon>
        <taxon>Chordata</taxon>
        <taxon>Craniata</taxon>
        <taxon>Vertebrata</taxon>
        <taxon>Euteleostomi</taxon>
        <taxon>Archelosauria</taxon>
        <taxon>Archosauria</taxon>
        <taxon>Dinosauria</taxon>
        <taxon>Saurischia</taxon>
        <taxon>Theropoda</taxon>
        <taxon>Coelurosauria</taxon>
        <taxon>Aves</taxon>
        <taxon>Neognathae</taxon>
        <taxon>Neoaves</taxon>
        <taxon>Telluraves</taxon>
        <taxon>Australaves</taxon>
        <taxon>Passeriformes</taxon>
        <taxon>Furnariidae</taxon>
        <taxon>Furnarius</taxon>
    </lineage>
</organism>
<protein>
    <submittedName>
        <fullName evidence="2">CS012 protein</fullName>
    </submittedName>
</protein>
<dbReference type="InterPro" id="IPR033369">
    <property type="entry name" value="C19orf12"/>
</dbReference>
<dbReference type="PANTHER" id="PTHR31493:SF1">
    <property type="entry name" value="PROTEIN C19ORF12"/>
    <property type="match status" value="1"/>
</dbReference>
<dbReference type="Proteomes" id="UP000529852">
    <property type="component" value="Unassembled WGS sequence"/>
</dbReference>
<dbReference type="Pfam" id="PF20721">
    <property type="entry name" value="C19orf12"/>
    <property type="match status" value="1"/>
</dbReference>
<feature type="non-terminal residue" evidence="2">
    <location>
        <position position="1"/>
    </location>
</feature>
<evidence type="ECO:0000313" key="3">
    <source>
        <dbReference type="Proteomes" id="UP000529852"/>
    </source>
</evidence>
<evidence type="ECO:0000256" key="1">
    <source>
        <dbReference type="ARBA" id="ARBA00029457"/>
    </source>
</evidence>
<dbReference type="EMBL" id="VYZD01000214">
    <property type="protein sequence ID" value="NWR87712.1"/>
    <property type="molecule type" value="Genomic_DNA"/>
</dbReference>
<gene>
    <name evidence="2" type="ORF">FURFIG_R13996</name>
</gene>
<dbReference type="PANTHER" id="PTHR31493">
    <property type="entry name" value="NAZO FAMILY MEMBER"/>
    <property type="match status" value="1"/>
</dbReference>
<feature type="non-terminal residue" evidence="2">
    <location>
        <position position="89"/>
    </location>
</feature>
<name>A0A7K5AVM6_9FURN</name>
<comment type="similarity">
    <text evidence="1">Belongs to the C19orf12 family.</text>
</comment>
<reference evidence="2 3" key="1">
    <citation type="submission" date="2019-09" db="EMBL/GenBank/DDBJ databases">
        <title>Bird 10,000 Genomes (B10K) Project - Family phase.</title>
        <authorList>
            <person name="Zhang G."/>
        </authorList>
    </citation>
    <scope>NUCLEOTIDE SEQUENCE [LARGE SCALE GENOMIC DNA]</scope>
    <source>
        <strain evidence="2">B10K-DU-003-06</strain>
    </source>
</reference>
<keyword evidence="3" id="KW-1185">Reference proteome</keyword>